<dbReference type="EMBL" id="JACCBD010000001">
    <property type="protein sequence ID" value="NYD25384.1"/>
    <property type="molecule type" value="Genomic_DNA"/>
</dbReference>
<keyword evidence="2" id="KW-1185">Reference proteome</keyword>
<organism evidence="1 2">
    <name type="scientific">Leucobacter aridicollis</name>
    <dbReference type="NCBI Taxonomy" id="283878"/>
    <lineage>
        <taxon>Bacteria</taxon>
        <taxon>Bacillati</taxon>
        <taxon>Actinomycetota</taxon>
        <taxon>Actinomycetes</taxon>
        <taxon>Micrococcales</taxon>
        <taxon>Microbacteriaceae</taxon>
        <taxon>Leucobacter</taxon>
    </lineage>
</organism>
<reference evidence="1 2" key="1">
    <citation type="submission" date="2020-07" db="EMBL/GenBank/DDBJ databases">
        <title>Sequencing the genomes of 1000 actinobacteria strains.</title>
        <authorList>
            <person name="Klenk H.-P."/>
        </authorList>
    </citation>
    <scope>NUCLEOTIDE SEQUENCE [LARGE SCALE GENOMIC DNA]</scope>
    <source>
        <strain evidence="1 2">DSM 17380</strain>
    </source>
</reference>
<gene>
    <name evidence="1" type="ORF">BJ960_000187</name>
</gene>
<dbReference type="AlphaFoldDB" id="A0A852RAH2"/>
<evidence type="ECO:0000313" key="2">
    <source>
        <dbReference type="Proteomes" id="UP000586095"/>
    </source>
</evidence>
<proteinExistence type="predicted"/>
<dbReference type="Proteomes" id="UP000586095">
    <property type="component" value="Unassembled WGS sequence"/>
</dbReference>
<dbReference type="RefSeq" id="WP_185985881.1">
    <property type="nucleotide sequence ID" value="NZ_BAAALZ010000003.1"/>
</dbReference>
<comment type="caution">
    <text evidence="1">The sequence shown here is derived from an EMBL/GenBank/DDBJ whole genome shotgun (WGS) entry which is preliminary data.</text>
</comment>
<accession>A0A852RAH2</accession>
<sequence length="106" mass="11428">MNATEIHALLTEGLHHAIDNGDRDYFAEGTFQPDGWIQVTYAAINLSYASTTDPAELLAQLEVPEYVEVASWEANTYLTLTHGADDVAAISRFTAELIAAIAASDA</sequence>
<name>A0A852RAH2_9MICO</name>
<protein>
    <submittedName>
        <fullName evidence="1">Uncharacterized protein</fullName>
    </submittedName>
</protein>
<evidence type="ECO:0000313" key="1">
    <source>
        <dbReference type="EMBL" id="NYD25384.1"/>
    </source>
</evidence>